<name>A0A4Y9ZS10_9AGAM</name>
<dbReference type="EMBL" id="SFCI01001163">
    <property type="protein sequence ID" value="TFY76581.1"/>
    <property type="molecule type" value="Genomic_DNA"/>
</dbReference>
<dbReference type="AlphaFoldDB" id="A0A4Y9ZS10"/>
<evidence type="ECO:0000313" key="1">
    <source>
        <dbReference type="EMBL" id="TFY76581.1"/>
    </source>
</evidence>
<evidence type="ECO:0000313" key="2">
    <source>
        <dbReference type="Proteomes" id="UP000298061"/>
    </source>
</evidence>
<comment type="caution">
    <text evidence="1">The sequence shown here is derived from an EMBL/GenBank/DDBJ whole genome shotgun (WGS) entry which is preliminary data.</text>
</comment>
<gene>
    <name evidence="1" type="ORF">EWM64_g7431</name>
</gene>
<keyword evidence="2" id="KW-1185">Reference proteome</keyword>
<sequence length="103" mass="11143">MYNARNTSTVTLPSLCASGYTTASQISLCEQDTNTCAFISIGRDSPAELAGVAGTIIVICPLKALQKDQETYWHIEQCGHICICCHRARSPTASSACNCDQRR</sequence>
<protein>
    <submittedName>
        <fullName evidence="1">Uncharacterized protein</fullName>
    </submittedName>
</protein>
<organism evidence="1 2">
    <name type="scientific">Hericium alpestre</name>
    <dbReference type="NCBI Taxonomy" id="135208"/>
    <lineage>
        <taxon>Eukaryota</taxon>
        <taxon>Fungi</taxon>
        <taxon>Dikarya</taxon>
        <taxon>Basidiomycota</taxon>
        <taxon>Agaricomycotina</taxon>
        <taxon>Agaricomycetes</taxon>
        <taxon>Russulales</taxon>
        <taxon>Hericiaceae</taxon>
        <taxon>Hericium</taxon>
    </lineage>
</organism>
<dbReference type="OrthoDB" id="2499463at2759"/>
<reference evidence="1 2" key="1">
    <citation type="submission" date="2019-02" db="EMBL/GenBank/DDBJ databases">
        <title>Genome sequencing of the rare red list fungi Hericium alpestre (H. flagellum).</title>
        <authorList>
            <person name="Buettner E."/>
            <person name="Kellner H."/>
        </authorList>
    </citation>
    <scope>NUCLEOTIDE SEQUENCE [LARGE SCALE GENOMIC DNA]</scope>
    <source>
        <strain evidence="1 2">DSM 108284</strain>
    </source>
</reference>
<accession>A0A4Y9ZS10</accession>
<proteinExistence type="predicted"/>
<dbReference type="Proteomes" id="UP000298061">
    <property type="component" value="Unassembled WGS sequence"/>
</dbReference>